<dbReference type="Pfam" id="PF01968">
    <property type="entry name" value="Hydantoinase_A"/>
    <property type="match status" value="1"/>
</dbReference>
<dbReference type="EMBL" id="REGA01000010">
    <property type="protein sequence ID" value="RQG94191.1"/>
    <property type="molecule type" value="Genomic_DNA"/>
</dbReference>
<dbReference type="GO" id="GO:0005829">
    <property type="term" value="C:cytosol"/>
    <property type="evidence" value="ECO:0007669"/>
    <property type="project" value="TreeGrafter"/>
</dbReference>
<comment type="caution">
    <text evidence="5">The sequence shown here is derived from an EMBL/GenBank/DDBJ whole genome shotgun (WGS) entry which is preliminary data.</text>
</comment>
<dbReference type="PANTHER" id="PTHR11365:SF23">
    <property type="entry name" value="HYPOTHETICAL 5-OXOPROLINASE (EUROFUNG)-RELATED"/>
    <property type="match status" value="1"/>
</dbReference>
<dbReference type="InterPro" id="IPR049517">
    <property type="entry name" value="ACX-like_C"/>
</dbReference>
<evidence type="ECO:0000259" key="2">
    <source>
        <dbReference type="Pfam" id="PF01968"/>
    </source>
</evidence>
<proteinExistence type="predicted"/>
<dbReference type="Pfam" id="PF19278">
    <property type="entry name" value="Hydant_A_C"/>
    <property type="match status" value="1"/>
</dbReference>
<feature type="region of interest" description="Disordered" evidence="1">
    <location>
        <begin position="1"/>
        <end position="23"/>
    </location>
</feature>
<dbReference type="AlphaFoldDB" id="A0A3N6MEY5"/>
<dbReference type="InterPro" id="IPR045079">
    <property type="entry name" value="Oxoprolinase-like"/>
</dbReference>
<feature type="domain" description="Hydantoinase/oxoprolinase N-terminal" evidence="3">
    <location>
        <begin position="28"/>
        <end position="207"/>
    </location>
</feature>
<evidence type="ECO:0000313" key="5">
    <source>
        <dbReference type="EMBL" id="RQG94191.1"/>
    </source>
</evidence>
<dbReference type="Proteomes" id="UP000282323">
    <property type="component" value="Unassembled WGS sequence"/>
</dbReference>
<feature type="compositionally biased region" description="Acidic residues" evidence="1">
    <location>
        <begin position="1"/>
        <end position="11"/>
    </location>
</feature>
<organism evidence="5 6">
    <name type="scientific">Natrarchaeobius chitinivorans</name>
    <dbReference type="NCBI Taxonomy" id="1679083"/>
    <lineage>
        <taxon>Archaea</taxon>
        <taxon>Methanobacteriati</taxon>
        <taxon>Methanobacteriota</taxon>
        <taxon>Stenosarchaea group</taxon>
        <taxon>Halobacteria</taxon>
        <taxon>Halobacteriales</taxon>
        <taxon>Natrialbaceae</taxon>
        <taxon>Natrarchaeobius</taxon>
    </lineage>
</organism>
<evidence type="ECO:0000313" key="6">
    <source>
        <dbReference type="Proteomes" id="UP000282323"/>
    </source>
</evidence>
<evidence type="ECO:0000259" key="3">
    <source>
        <dbReference type="Pfam" id="PF05378"/>
    </source>
</evidence>
<evidence type="ECO:0000259" key="4">
    <source>
        <dbReference type="Pfam" id="PF19278"/>
    </source>
</evidence>
<dbReference type="Pfam" id="PF05378">
    <property type="entry name" value="Hydant_A_N"/>
    <property type="match status" value="1"/>
</dbReference>
<dbReference type="InterPro" id="IPR002821">
    <property type="entry name" value="Hydantoinase_A"/>
</dbReference>
<dbReference type="InterPro" id="IPR008040">
    <property type="entry name" value="Hydant_A_N"/>
</dbReference>
<sequence length="707" mass="76979">MRRTTDEDEPTDGTPPAKLRENPMTTNVSIDIGGTFTDLYLVSDAETISTKVPTTEGDLSTGLMNVIESAAAAKGISVESLLDSTVRIVHGTTVATNAIIEDDTATTALICTNGFRDILWFREGGKQNPYDWDVDYPDPYVPRSLTFGVDERMTAEGTVRRDLDEDSVHEVVAEIERRDVSAVAVSLLWAQVNPEHERRIGEILDERLPEVEYSLSHQVNPVIREYRRTSSTAIDASIQSLVGDYLSKFQSILERRGYERSPLIVTANGGVMPVEEVIQVPIWTVDSGPTMLPVAANEYVQYTLDRANVIALDMGGTSFDVSVVSEGKVSRTRDATVGEDYALGIEKTEITSVGSGGGSIATVDDGNRIHVGPESAGAVPGPACYLRGGKRPTVTDAALVLGYLSEDHFLGGKMDISEAAAREAIDEHVAAPLGTDTVDAAQVIYSTTIQDVTNSIKDVTISNGIDPREYVIAGGGGALGMHVVPIAEAMGINDIILPPNAGVMSAVGGIVSDLVRDFSISAHTRSDEFDYDLVTDTLEELRRKSQRFFERNAIPDEKRSVNYYGEGRYPNQVWELHVQLPEDTITEDSVASIVDRFHALHEDTYGFSTDEPIEFLAWRAEARSRLETSSIRSRSENDVPDEPVPYETRTAYFEGEPYEVDAYEGPLLNVDHSISGPAIVDTSTTTIVVPPSSDLEPTQTGALHISR</sequence>
<dbReference type="GO" id="GO:0017168">
    <property type="term" value="F:5-oxoprolinase (ATP-hydrolyzing) activity"/>
    <property type="evidence" value="ECO:0007669"/>
    <property type="project" value="TreeGrafter"/>
</dbReference>
<evidence type="ECO:0000256" key="1">
    <source>
        <dbReference type="SAM" id="MobiDB-lite"/>
    </source>
</evidence>
<reference evidence="5 6" key="1">
    <citation type="submission" date="2018-10" db="EMBL/GenBank/DDBJ databases">
        <title>Natrarchaeobius chitinivorans gen. nov., sp. nov., and Natrarchaeobius haloalkaliphilus sp. nov., alkaliphilic, chitin-utilizing haloarchaea from hypersaline alkaline lakes.</title>
        <authorList>
            <person name="Sorokin D.Y."/>
            <person name="Elcheninov A.G."/>
            <person name="Kostrikina N.A."/>
            <person name="Bale N.J."/>
            <person name="Sinninghe Damste J.S."/>
            <person name="Khijniak T.V."/>
            <person name="Kublanov I.V."/>
            <person name="Toshchakov S.V."/>
        </authorList>
    </citation>
    <scope>NUCLEOTIDE SEQUENCE [LARGE SCALE GENOMIC DNA]</scope>
    <source>
        <strain evidence="5 6">AArcht4T</strain>
    </source>
</reference>
<feature type="domain" description="Acetophenone carboxylase-like C-terminal" evidence="4">
    <location>
        <begin position="534"/>
        <end position="693"/>
    </location>
</feature>
<gene>
    <name evidence="5" type="ORF">EA473_12500</name>
</gene>
<accession>A0A3N6MEY5</accession>
<feature type="domain" description="Hydantoinase A/oxoprolinase" evidence="2">
    <location>
        <begin position="228"/>
        <end position="516"/>
    </location>
</feature>
<name>A0A3N6MEY5_NATCH</name>
<dbReference type="GO" id="GO:0006749">
    <property type="term" value="P:glutathione metabolic process"/>
    <property type="evidence" value="ECO:0007669"/>
    <property type="project" value="TreeGrafter"/>
</dbReference>
<protein>
    <submittedName>
        <fullName evidence="5">Hydantoinase/oxoprolinase family protein</fullName>
    </submittedName>
</protein>
<keyword evidence="6" id="KW-1185">Reference proteome</keyword>
<dbReference type="PANTHER" id="PTHR11365">
    <property type="entry name" value="5-OXOPROLINASE RELATED"/>
    <property type="match status" value="1"/>
</dbReference>